<keyword evidence="1" id="KW-0805">Transcription regulation</keyword>
<name>A0ABM7PJ65_9BACT</name>
<keyword evidence="3" id="KW-0804">Transcription</keyword>
<dbReference type="InterPro" id="IPR036390">
    <property type="entry name" value="WH_DNA-bd_sf"/>
</dbReference>
<dbReference type="Proteomes" id="UP001320148">
    <property type="component" value="Chromosome"/>
</dbReference>
<keyword evidence="7" id="KW-1185">Reference proteome</keyword>
<dbReference type="EMBL" id="AP024488">
    <property type="protein sequence ID" value="BCS97608.1"/>
    <property type="molecule type" value="Genomic_DNA"/>
</dbReference>
<sequence>MAMPHYESETYKQDLAVFRIRKLNAPWREITHLGERKVLPRHHELGNPEGETFFFLNRGSLRLSCIAEDGQERVVMIMEEGVIFGEITFMHKSSVHFHSLRTLSECEVFIFPNTLLDDVGFCLQYPHLILNLVRSLGVKAGAFFSQIYDSNLLDARGQICRMLSHIWREQGKAEAVNPDLSQIDMANILGIHRSSVCRVIRELRDEGVIGRFSKTRLEVLDPETLMEHGEMLCILPSE</sequence>
<evidence type="ECO:0000256" key="2">
    <source>
        <dbReference type="ARBA" id="ARBA00023125"/>
    </source>
</evidence>
<evidence type="ECO:0000259" key="5">
    <source>
        <dbReference type="PROSITE" id="PS51063"/>
    </source>
</evidence>
<dbReference type="Gene3D" id="2.60.120.10">
    <property type="entry name" value="Jelly Rolls"/>
    <property type="match status" value="1"/>
</dbReference>
<evidence type="ECO:0008006" key="8">
    <source>
        <dbReference type="Google" id="ProtNLM"/>
    </source>
</evidence>
<evidence type="ECO:0000256" key="3">
    <source>
        <dbReference type="ARBA" id="ARBA00023163"/>
    </source>
</evidence>
<dbReference type="InterPro" id="IPR018490">
    <property type="entry name" value="cNMP-bd_dom_sf"/>
</dbReference>
<dbReference type="Pfam" id="PF00027">
    <property type="entry name" value="cNMP_binding"/>
    <property type="match status" value="1"/>
</dbReference>
<evidence type="ECO:0000256" key="1">
    <source>
        <dbReference type="ARBA" id="ARBA00023015"/>
    </source>
</evidence>
<gene>
    <name evidence="6" type="ORF">DSLASN_32400</name>
</gene>
<evidence type="ECO:0000259" key="4">
    <source>
        <dbReference type="PROSITE" id="PS50042"/>
    </source>
</evidence>
<evidence type="ECO:0000313" key="7">
    <source>
        <dbReference type="Proteomes" id="UP001320148"/>
    </source>
</evidence>
<reference evidence="6 7" key="1">
    <citation type="submission" date="2021-02" db="EMBL/GenBank/DDBJ databases">
        <title>Complete genome of Desulfoluna sp. strain ASN36.</title>
        <authorList>
            <person name="Takahashi A."/>
            <person name="Kojima H."/>
            <person name="Fukui M."/>
        </authorList>
    </citation>
    <scope>NUCLEOTIDE SEQUENCE [LARGE SCALE GENOMIC DNA]</scope>
    <source>
        <strain evidence="6 7">ASN36</strain>
    </source>
</reference>
<dbReference type="SMART" id="SM00419">
    <property type="entry name" value="HTH_CRP"/>
    <property type="match status" value="1"/>
</dbReference>
<dbReference type="SUPFAM" id="SSF46785">
    <property type="entry name" value="Winged helix' DNA-binding domain"/>
    <property type="match status" value="1"/>
</dbReference>
<feature type="domain" description="HTH crp-type" evidence="5">
    <location>
        <begin position="153"/>
        <end position="223"/>
    </location>
</feature>
<evidence type="ECO:0000313" key="6">
    <source>
        <dbReference type="EMBL" id="BCS97608.1"/>
    </source>
</evidence>
<organism evidence="6 7">
    <name type="scientific">Desulfoluna limicola</name>
    <dbReference type="NCBI Taxonomy" id="2810562"/>
    <lineage>
        <taxon>Bacteria</taxon>
        <taxon>Pseudomonadati</taxon>
        <taxon>Thermodesulfobacteriota</taxon>
        <taxon>Desulfobacteria</taxon>
        <taxon>Desulfobacterales</taxon>
        <taxon>Desulfolunaceae</taxon>
        <taxon>Desulfoluna</taxon>
    </lineage>
</organism>
<protein>
    <recommendedName>
        <fullName evidence="8">Crp/Fnr family transcriptional regulator</fullName>
    </recommendedName>
</protein>
<feature type="domain" description="Cyclic nucleotide-binding" evidence="4">
    <location>
        <begin position="50"/>
        <end position="109"/>
    </location>
</feature>
<dbReference type="CDD" id="cd00038">
    <property type="entry name" value="CAP_ED"/>
    <property type="match status" value="1"/>
</dbReference>
<accession>A0ABM7PJ65</accession>
<dbReference type="InterPro" id="IPR000595">
    <property type="entry name" value="cNMP-bd_dom"/>
</dbReference>
<dbReference type="SUPFAM" id="SSF51206">
    <property type="entry name" value="cAMP-binding domain-like"/>
    <property type="match status" value="1"/>
</dbReference>
<dbReference type="PROSITE" id="PS50042">
    <property type="entry name" value="CNMP_BINDING_3"/>
    <property type="match status" value="1"/>
</dbReference>
<dbReference type="InterPro" id="IPR012318">
    <property type="entry name" value="HTH_CRP"/>
</dbReference>
<dbReference type="Pfam" id="PF13545">
    <property type="entry name" value="HTH_Crp_2"/>
    <property type="match status" value="1"/>
</dbReference>
<proteinExistence type="predicted"/>
<dbReference type="PROSITE" id="PS51063">
    <property type="entry name" value="HTH_CRP_2"/>
    <property type="match status" value="1"/>
</dbReference>
<keyword evidence="2" id="KW-0238">DNA-binding</keyword>
<dbReference type="InterPro" id="IPR014710">
    <property type="entry name" value="RmlC-like_jellyroll"/>
</dbReference>